<keyword evidence="1" id="KW-0732">Signal</keyword>
<feature type="chain" id="PRO_5017958267" description="Rap1a immunity protein domain-containing protein" evidence="1">
    <location>
        <begin position="18"/>
        <end position="123"/>
    </location>
</feature>
<feature type="signal peptide" evidence="1">
    <location>
        <begin position="1"/>
        <end position="17"/>
    </location>
</feature>
<reference evidence="2 3" key="1">
    <citation type="submission" date="2018-11" db="EMBL/GenBank/DDBJ databases">
        <title>Genomic Encyclopedia of Type Strains, Phase IV (KMG-IV): sequencing the most valuable type-strain genomes for metagenomic binning, comparative biology and taxonomic classification.</title>
        <authorList>
            <person name="Goeker M."/>
        </authorList>
    </citation>
    <scope>NUCLEOTIDE SEQUENCE [LARGE SCALE GENOMIC DNA]</scope>
    <source>
        <strain evidence="2 3">DSM 21945</strain>
    </source>
</reference>
<keyword evidence="3" id="KW-1185">Reference proteome</keyword>
<dbReference type="RefSeq" id="WP_123422346.1">
    <property type="nucleotide sequence ID" value="NZ_JBLXEP010000003.1"/>
</dbReference>
<dbReference type="EMBL" id="RJUL01000010">
    <property type="protein sequence ID" value="ROQ22388.1"/>
    <property type="molecule type" value="Genomic_DNA"/>
</dbReference>
<accession>A0A3N1P433</accession>
<protein>
    <recommendedName>
        <fullName evidence="4">Rap1a immunity protein domain-containing protein</fullName>
    </recommendedName>
</protein>
<evidence type="ECO:0000256" key="1">
    <source>
        <dbReference type="SAM" id="SignalP"/>
    </source>
</evidence>
<name>A0A3N1P433_9GAMM</name>
<organism evidence="2 3">
    <name type="scientific">Gallaecimonas pentaromativorans</name>
    <dbReference type="NCBI Taxonomy" id="584787"/>
    <lineage>
        <taxon>Bacteria</taxon>
        <taxon>Pseudomonadati</taxon>
        <taxon>Pseudomonadota</taxon>
        <taxon>Gammaproteobacteria</taxon>
        <taxon>Enterobacterales</taxon>
        <taxon>Gallaecimonadaceae</taxon>
        <taxon>Gallaecimonas</taxon>
    </lineage>
</organism>
<gene>
    <name evidence="2" type="ORF">EDC28_11027</name>
</gene>
<dbReference type="AlphaFoldDB" id="A0A3N1P433"/>
<evidence type="ECO:0000313" key="3">
    <source>
        <dbReference type="Proteomes" id="UP000268033"/>
    </source>
</evidence>
<dbReference type="STRING" id="584787.GCA_001247655_00933"/>
<proteinExistence type="predicted"/>
<dbReference type="Proteomes" id="UP000268033">
    <property type="component" value="Unassembled WGS sequence"/>
</dbReference>
<evidence type="ECO:0000313" key="2">
    <source>
        <dbReference type="EMBL" id="ROQ22388.1"/>
    </source>
</evidence>
<comment type="caution">
    <text evidence="2">The sequence shown here is derived from an EMBL/GenBank/DDBJ whole genome shotgun (WGS) entry which is preliminary data.</text>
</comment>
<evidence type="ECO:0008006" key="4">
    <source>
        <dbReference type="Google" id="ProtNLM"/>
    </source>
</evidence>
<sequence>MKAAVIVLGLLSPLALAQEPLSHFEEVCLGQKDSTRCRDYLIGVVDGVKMQHDTGTANGQDYLDRAKSQRIGGRMEYMRSRLCETPNPDKDKLLKELRTEINDAGIQSEQDLLTYLNKAFSCQ</sequence>